<feature type="compositionally biased region" description="Basic and acidic residues" evidence="1">
    <location>
        <begin position="1"/>
        <end position="10"/>
    </location>
</feature>
<comment type="caution">
    <text evidence="2">The sequence shown here is derived from an EMBL/GenBank/DDBJ whole genome shotgun (WGS) entry which is preliminary data.</text>
</comment>
<evidence type="ECO:0000313" key="2">
    <source>
        <dbReference type="EMBL" id="CAF1183491.1"/>
    </source>
</evidence>
<keyword evidence="3" id="KW-1185">Reference proteome</keyword>
<reference evidence="2" key="1">
    <citation type="submission" date="2021-02" db="EMBL/GenBank/DDBJ databases">
        <authorList>
            <person name="Nowell W R."/>
        </authorList>
    </citation>
    <scope>NUCLEOTIDE SEQUENCE</scope>
</reference>
<name>A0A814VCD4_ADIRI</name>
<evidence type="ECO:0000313" key="3">
    <source>
        <dbReference type="Proteomes" id="UP000663828"/>
    </source>
</evidence>
<feature type="region of interest" description="Disordered" evidence="1">
    <location>
        <begin position="1"/>
        <end position="20"/>
    </location>
</feature>
<protein>
    <submittedName>
        <fullName evidence="2">Uncharacterized protein</fullName>
    </submittedName>
</protein>
<dbReference type="Proteomes" id="UP000663828">
    <property type="component" value="Unassembled WGS sequence"/>
</dbReference>
<proteinExistence type="predicted"/>
<dbReference type="EMBL" id="CAJNOR010001684">
    <property type="protein sequence ID" value="CAF1183491.1"/>
    <property type="molecule type" value="Genomic_DNA"/>
</dbReference>
<accession>A0A814VCD4</accession>
<feature type="non-terminal residue" evidence="2">
    <location>
        <position position="20"/>
    </location>
</feature>
<organism evidence="2 3">
    <name type="scientific">Adineta ricciae</name>
    <name type="common">Rotifer</name>
    <dbReference type="NCBI Taxonomy" id="249248"/>
    <lineage>
        <taxon>Eukaryota</taxon>
        <taxon>Metazoa</taxon>
        <taxon>Spiralia</taxon>
        <taxon>Gnathifera</taxon>
        <taxon>Rotifera</taxon>
        <taxon>Eurotatoria</taxon>
        <taxon>Bdelloidea</taxon>
        <taxon>Adinetida</taxon>
        <taxon>Adinetidae</taxon>
        <taxon>Adineta</taxon>
    </lineage>
</organism>
<gene>
    <name evidence="2" type="ORF">XAT740_LOCUS22711</name>
</gene>
<evidence type="ECO:0000256" key="1">
    <source>
        <dbReference type="SAM" id="MobiDB-lite"/>
    </source>
</evidence>
<sequence length="20" mass="2155">MHLTDEKHSADAGGEFYGCS</sequence>
<dbReference type="AlphaFoldDB" id="A0A814VCD4"/>